<dbReference type="InterPro" id="IPR011989">
    <property type="entry name" value="ARM-like"/>
</dbReference>
<gene>
    <name evidence="3" type="ORF">C5Y98_25555</name>
</gene>
<feature type="region of interest" description="Disordered" evidence="1">
    <location>
        <begin position="273"/>
        <end position="311"/>
    </location>
</feature>
<proteinExistence type="predicted"/>
<dbReference type="Proteomes" id="UP000239388">
    <property type="component" value="Unassembled WGS sequence"/>
</dbReference>
<evidence type="ECO:0000256" key="2">
    <source>
        <dbReference type="SAM" id="SignalP"/>
    </source>
</evidence>
<dbReference type="AlphaFoldDB" id="A0A2S8F7Y6"/>
<dbReference type="Gene3D" id="1.25.10.10">
    <property type="entry name" value="Leucine-rich Repeat Variant"/>
    <property type="match status" value="1"/>
</dbReference>
<dbReference type="RefSeq" id="WP_146118800.1">
    <property type="nucleotide sequence ID" value="NZ_PUIB01000025.1"/>
</dbReference>
<evidence type="ECO:0000256" key="1">
    <source>
        <dbReference type="SAM" id="MobiDB-lite"/>
    </source>
</evidence>
<reference evidence="3 4" key="1">
    <citation type="submission" date="2018-02" db="EMBL/GenBank/DDBJ databases">
        <title>Comparative genomes isolates from brazilian mangrove.</title>
        <authorList>
            <person name="Araujo J.E."/>
            <person name="Taketani R.G."/>
            <person name="Silva M.C.P."/>
            <person name="Loureco M.V."/>
            <person name="Andreote F.D."/>
        </authorList>
    </citation>
    <scope>NUCLEOTIDE SEQUENCE [LARGE SCALE GENOMIC DNA]</scope>
    <source>
        <strain evidence="3 4">NAP PRIS-MGV</strain>
    </source>
</reference>
<keyword evidence="2" id="KW-0732">Signal</keyword>
<sequence length="311" mass="33682">MMMSLQTASKTILGTLFAAVLLSTALHAEPTVDSTATDQAAEQQQVVRHLIRQLDANQFAQRQKANDELAKLGKAAVPAIEQAAQSGSGEVVSRTIDLLKMFAGSPDEETASMALASLRRLAAGGNKSANLMADGAIEQLKRKLGPHRFQTDSQPQPPMLPPGEFHRSVRISNNNGNRVIDLTENGERVIARTSVDGHVSVTWHLPNGQEKTVEADSADELKQQDQASFAKLQQLIKIADNGPARFPGFDNVPRVRVPAPRLGDGMNPFTRATRVLVRGPRTENADPQAKPSENPARPDSDRTKPSNEPRS</sequence>
<dbReference type="OrthoDB" id="271351at2"/>
<evidence type="ECO:0000313" key="4">
    <source>
        <dbReference type="Proteomes" id="UP000239388"/>
    </source>
</evidence>
<comment type="caution">
    <text evidence="3">The sequence shown here is derived from an EMBL/GenBank/DDBJ whole genome shotgun (WGS) entry which is preliminary data.</text>
</comment>
<evidence type="ECO:0000313" key="3">
    <source>
        <dbReference type="EMBL" id="PQO28266.1"/>
    </source>
</evidence>
<evidence type="ECO:0008006" key="5">
    <source>
        <dbReference type="Google" id="ProtNLM"/>
    </source>
</evidence>
<feature type="compositionally biased region" description="Basic and acidic residues" evidence="1">
    <location>
        <begin position="296"/>
        <end position="311"/>
    </location>
</feature>
<accession>A0A2S8F7Y6</accession>
<name>A0A2S8F7Y6_9BACT</name>
<feature type="signal peptide" evidence="2">
    <location>
        <begin position="1"/>
        <end position="28"/>
    </location>
</feature>
<dbReference type="EMBL" id="PUIB01000025">
    <property type="protein sequence ID" value="PQO28266.1"/>
    <property type="molecule type" value="Genomic_DNA"/>
</dbReference>
<feature type="chain" id="PRO_5015630676" description="HEAT repeat domain-containing protein" evidence="2">
    <location>
        <begin position="29"/>
        <end position="311"/>
    </location>
</feature>
<organism evidence="3 4">
    <name type="scientific">Blastopirellula marina</name>
    <dbReference type="NCBI Taxonomy" id="124"/>
    <lineage>
        <taxon>Bacteria</taxon>
        <taxon>Pseudomonadati</taxon>
        <taxon>Planctomycetota</taxon>
        <taxon>Planctomycetia</taxon>
        <taxon>Pirellulales</taxon>
        <taxon>Pirellulaceae</taxon>
        <taxon>Blastopirellula</taxon>
    </lineage>
</organism>
<protein>
    <recommendedName>
        <fullName evidence="5">HEAT repeat domain-containing protein</fullName>
    </recommendedName>
</protein>